<evidence type="ECO:0000259" key="1">
    <source>
        <dbReference type="Pfam" id="PF00753"/>
    </source>
</evidence>
<reference evidence="2" key="1">
    <citation type="journal article" date="2014" name="Int. J. Syst. Evol. Microbiol.">
        <title>Complete genome sequence of Corynebacterium casei LMG S-19264T (=DSM 44701T), isolated from a smear-ripened cheese.</title>
        <authorList>
            <consortium name="US DOE Joint Genome Institute (JGI-PGF)"/>
            <person name="Walter F."/>
            <person name="Albersmeier A."/>
            <person name="Kalinowski J."/>
            <person name="Ruckert C."/>
        </authorList>
    </citation>
    <scope>NUCLEOTIDE SEQUENCE</scope>
    <source>
        <strain evidence="2">NBRC 110071</strain>
    </source>
</reference>
<reference evidence="2" key="2">
    <citation type="submission" date="2023-01" db="EMBL/GenBank/DDBJ databases">
        <title>Draft genome sequence of Litoribrevibacter albus strain NBRC 110071.</title>
        <authorList>
            <person name="Sun Q."/>
            <person name="Mori K."/>
        </authorList>
    </citation>
    <scope>NUCLEOTIDE SEQUENCE</scope>
    <source>
        <strain evidence="2">NBRC 110071</strain>
    </source>
</reference>
<name>A0AA37W673_9GAMM</name>
<dbReference type="AlphaFoldDB" id="A0AA37W673"/>
<feature type="domain" description="Metallo-beta-lactamase" evidence="1">
    <location>
        <begin position="12"/>
        <end position="71"/>
    </location>
</feature>
<dbReference type="GO" id="GO:0016787">
    <property type="term" value="F:hydrolase activity"/>
    <property type="evidence" value="ECO:0007669"/>
    <property type="project" value="UniProtKB-KW"/>
</dbReference>
<proteinExistence type="predicted"/>
<dbReference type="InterPro" id="IPR052159">
    <property type="entry name" value="Competence_DNA_uptake"/>
</dbReference>
<organism evidence="2 3">
    <name type="scientific">Litoribrevibacter albus</name>
    <dbReference type="NCBI Taxonomy" id="1473156"/>
    <lineage>
        <taxon>Bacteria</taxon>
        <taxon>Pseudomonadati</taxon>
        <taxon>Pseudomonadota</taxon>
        <taxon>Gammaproteobacteria</taxon>
        <taxon>Oceanospirillales</taxon>
        <taxon>Oceanospirillaceae</taxon>
        <taxon>Litoribrevibacter</taxon>
    </lineage>
</organism>
<sequence length="338" mass="38201">MELIITSFEAKYGDAFLIEEHDSNIRFLVDCGFKLTYKHHIKKRINSVDFIILTHSDEDHINGVFPLINDYPEKFTLNKIYVNSPESIQVPRTNGVISIRQAKDLINLLQDKELPFGGLMQGQTIRASKNLSLDIISPTKTELDSYYKKYNSEVADVPQNTKGTNISLNSATKSVAEWANQPDSFPKKSDDIANASSIAFILNFRDKKILFLADSHPEVISDYLLKQGFSSKQKATFDYIKLSHHGSSKSISKQLLSMISCNNFIISTNGGKAKSKHPSVETIAKLATLVDRNSNEEINFYFNHSISAIETRNGPLLSAEERLLYKINYIEQNEIRIT</sequence>
<keyword evidence="3" id="KW-1185">Reference proteome</keyword>
<protein>
    <submittedName>
        <fullName evidence="2">MBL fold hydrolase</fullName>
    </submittedName>
</protein>
<comment type="caution">
    <text evidence="2">The sequence shown here is derived from an EMBL/GenBank/DDBJ whole genome shotgun (WGS) entry which is preliminary data.</text>
</comment>
<dbReference type="Proteomes" id="UP001161389">
    <property type="component" value="Unassembled WGS sequence"/>
</dbReference>
<dbReference type="RefSeq" id="WP_284380969.1">
    <property type="nucleotide sequence ID" value="NZ_BSNM01000011.1"/>
</dbReference>
<dbReference type="InterPro" id="IPR001279">
    <property type="entry name" value="Metallo-B-lactamas"/>
</dbReference>
<keyword evidence="2" id="KW-0378">Hydrolase</keyword>
<dbReference type="SUPFAM" id="SSF56281">
    <property type="entry name" value="Metallo-hydrolase/oxidoreductase"/>
    <property type="match status" value="1"/>
</dbReference>
<dbReference type="Pfam" id="PF00753">
    <property type="entry name" value="Lactamase_B"/>
    <property type="match status" value="1"/>
</dbReference>
<evidence type="ECO:0000313" key="2">
    <source>
        <dbReference type="EMBL" id="GLQ31375.1"/>
    </source>
</evidence>
<dbReference type="InterPro" id="IPR036866">
    <property type="entry name" value="RibonucZ/Hydroxyglut_hydro"/>
</dbReference>
<accession>A0AA37W673</accession>
<dbReference type="PANTHER" id="PTHR30619:SF1">
    <property type="entry name" value="RECOMBINATION PROTEIN 2"/>
    <property type="match status" value="1"/>
</dbReference>
<gene>
    <name evidence="2" type="ORF">GCM10007876_18540</name>
</gene>
<evidence type="ECO:0000313" key="3">
    <source>
        <dbReference type="Proteomes" id="UP001161389"/>
    </source>
</evidence>
<dbReference type="Gene3D" id="3.60.15.10">
    <property type="entry name" value="Ribonuclease Z/Hydroxyacylglutathione hydrolase-like"/>
    <property type="match status" value="1"/>
</dbReference>
<dbReference type="EMBL" id="BSNM01000011">
    <property type="protein sequence ID" value="GLQ31375.1"/>
    <property type="molecule type" value="Genomic_DNA"/>
</dbReference>
<dbReference type="PANTHER" id="PTHR30619">
    <property type="entry name" value="DNA INTERNALIZATION/COMPETENCE PROTEIN COMEC/REC2"/>
    <property type="match status" value="1"/>
</dbReference>